<dbReference type="AlphaFoldDB" id="A0A7X1U6H0"/>
<dbReference type="InterPro" id="IPR047057">
    <property type="entry name" value="MerR_fam"/>
</dbReference>
<dbReference type="PANTHER" id="PTHR30204:SF90">
    <property type="entry name" value="HTH-TYPE TRANSCRIPTIONAL ACTIVATOR MTA"/>
    <property type="match status" value="1"/>
</dbReference>
<dbReference type="EMBL" id="WHUV01000004">
    <property type="protein sequence ID" value="MQA56204.1"/>
    <property type="molecule type" value="Genomic_DNA"/>
</dbReference>
<evidence type="ECO:0000256" key="1">
    <source>
        <dbReference type="ARBA" id="ARBA00023125"/>
    </source>
</evidence>
<feature type="domain" description="HTH merR-type" evidence="2">
    <location>
        <begin position="1"/>
        <end position="70"/>
    </location>
</feature>
<dbReference type="Pfam" id="PF07739">
    <property type="entry name" value="TipAS"/>
    <property type="match status" value="1"/>
</dbReference>
<reference evidence="3 4" key="1">
    <citation type="submission" date="2019-10" db="EMBL/GenBank/DDBJ databases">
        <title>Pseudomonas dajingensis sp. nov., isolated from the profound head ulcers of farmed Murray cod (Maccullochella peelii peelii).</title>
        <authorList>
            <person name="Liu Y."/>
        </authorList>
    </citation>
    <scope>NUCLEOTIDE SEQUENCE [LARGE SCALE GENOMIC DNA]</scope>
    <source>
        <strain evidence="3 4">MC042</strain>
    </source>
</reference>
<gene>
    <name evidence="3" type="ORF">GDH07_23045</name>
</gene>
<dbReference type="CDD" id="cd01106">
    <property type="entry name" value="HTH_TipAL-Mta"/>
    <property type="match status" value="1"/>
</dbReference>
<dbReference type="GO" id="GO:0003700">
    <property type="term" value="F:DNA-binding transcription factor activity"/>
    <property type="evidence" value="ECO:0007669"/>
    <property type="project" value="InterPro"/>
</dbReference>
<dbReference type="InterPro" id="IPR000551">
    <property type="entry name" value="MerR-type_HTH_dom"/>
</dbReference>
<accession>A0A7X1U6H0</accession>
<evidence type="ECO:0000313" key="3">
    <source>
        <dbReference type="EMBL" id="MQA56204.1"/>
    </source>
</evidence>
<dbReference type="PANTHER" id="PTHR30204">
    <property type="entry name" value="REDOX-CYCLING DRUG-SENSING TRANSCRIPTIONAL ACTIVATOR SOXR"/>
    <property type="match status" value="1"/>
</dbReference>
<evidence type="ECO:0000259" key="2">
    <source>
        <dbReference type="PROSITE" id="PS50937"/>
    </source>
</evidence>
<organism evidence="3 4">
    <name type="scientific">Pseudomonas piscis</name>
    <dbReference type="NCBI Taxonomy" id="2614538"/>
    <lineage>
        <taxon>Bacteria</taxon>
        <taxon>Pseudomonadati</taxon>
        <taxon>Pseudomonadota</taxon>
        <taxon>Gammaproteobacteria</taxon>
        <taxon>Pseudomonadales</taxon>
        <taxon>Pseudomonadaceae</taxon>
        <taxon>Pseudomonas</taxon>
    </lineage>
</organism>
<dbReference type="SMART" id="SM00422">
    <property type="entry name" value="HTH_MERR"/>
    <property type="match status" value="1"/>
</dbReference>
<protein>
    <submittedName>
        <fullName evidence="3">MerR family transcriptional regulator</fullName>
    </submittedName>
</protein>
<dbReference type="PROSITE" id="PS00552">
    <property type="entry name" value="HTH_MERR_1"/>
    <property type="match status" value="1"/>
</dbReference>
<dbReference type="Gene3D" id="1.10.1660.10">
    <property type="match status" value="1"/>
</dbReference>
<sequence length="339" mass="38147">MLKIGELALRAGVTVRTLHHYDGLGLLSPSTRSNGGNRLYSEADAARLGRIQVLKQGGHSLEQIKQMLRADSLSPTELISRQLESLAAQQRHIEKLRVRLLRLNQKIGKGTVLLGIDWIDMLEMLALQEEVLSASDIAALLAVEERLDDVERDWELLVADVQSAIAAQTPGHSPHAQALAWRWMRLVHLTVAEDAELAFKLTALQRNSRRAQQLNGIHDAMLDWVMVAFVHARAALMVNYLTPAEQQDLTQRQLEHLWQWQPLIAKAREHQRNGLEAASPGMQELARQWQGLFRASHYGDDPELERKVRHAYAQEPGLSAYTGLNDSLVHFINRALALI</sequence>
<dbReference type="SUPFAM" id="SSF46955">
    <property type="entry name" value="Putative DNA-binding domain"/>
    <property type="match status" value="1"/>
</dbReference>
<dbReference type="InterPro" id="IPR012925">
    <property type="entry name" value="TipAS_dom"/>
</dbReference>
<dbReference type="Proteomes" id="UP000486534">
    <property type="component" value="Unassembled WGS sequence"/>
</dbReference>
<dbReference type="GO" id="GO:0003677">
    <property type="term" value="F:DNA binding"/>
    <property type="evidence" value="ECO:0007669"/>
    <property type="project" value="UniProtKB-KW"/>
</dbReference>
<comment type="caution">
    <text evidence="3">The sequence shown here is derived from an EMBL/GenBank/DDBJ whole genome shotgun (WGS) entry which is preliminary data.</text>
</comment>
<evidence type="ECO:0000313" key="4">
    <source>
        <dbReference type="Proteomes" id="UP000486534"/>
    </source>
</evidence>
<dbReference type="InterPro" id="IPR009061">
    <property type="entry name" value="DNA-bd_dom_put_sf"/>
</dbReference>
<name>A0A7X1U6H0_9PSED</name>
<proteinExistence type="predicted"/>
<dbReference type="PROSITE" id="PS50937">
    <property type="entry name" value="HTH_MERR_2"/>
    <property type="match status" value="1"/>
</dbReference>
<dbReference type="RefSeq" id="WP_152899026.1">
    <property type="nucleotide sequence ID" value="NZ_WHUV01000004.1"/>
</dbReference>
<dbReference type="PRINTS" id="PR00040">
    <property type="entry name" value="HTHMERR"/>
</dbReference>
<keyword evidence="1" id="KW-0238">DNA-binding</keyword>
<dbReference type="Pfam" id="PF13411">
    <property type="entry name" value="MerR_1"/>
    <property type="match status" value="1"/>
</dbReference>